<name>A0A7K4FPR1_9ARCH</name>
<evidence type="ECO:0000313" key="1">
    <source>
        <dbReference type="EMBL" id="NOL61002.1"/>
    </source>
</evidence>
<organism evidence="1 2">
    <name type="scientific">Ferroplasma acidiphilum</name>
    <dbReference type="NCBI Taxonomy" id="74969"/>
    <lineage>
        <taxon>Archaea</taxon>
        <taxon>Methanobacteriati</taxon>
        <taxon>Thermoplasmatota</taxon>
        <taxon>Thermoplasmata</taxon>
        <taxon>Thermoplasmatales</taxon>
        <taxon>Ferroplasmaceae</taxon>
        <taxon>Ferroplasma</taxon>
    </lineage>
</organism>
<dbReference type="EMBL" id="JABGBP010000391">
    <property type="protein sequence ID" value="NOL61002.1"/>
    <property type="molecule type" value="Genomic_DNA"/>
</dbReference>
<dbReference type="AlphaFoldDB" id="A0A7K4FPR1"/>
<proteinExistence type="predicted"/>
<sequence>MATEHLEIKKIKGQNYAYSTVNLWDRENKKEIKISKYIGKVNGNNEIIRKVNLPDRSYQYGDVAFLVSMNYNLIKKISENYDKYWKEIITSALITIVGRIPLEYVKGYYRKTILYHYWPKLKLEPKNITSMLRYLAYNKLAFENLEEYDDSSLIMHVEIVIPVYAFNGKSRYARDNITLDIVFEPAQMRILNVEYFTGSEYMLSRFISRTEEAAKYDGVLILDSLHSTKKDINLLIRENKFFIVELSPDETKKFLDKVDPSGKTMLRRSFNSLLNRSIYYYRISMGNLHYFIMDDAYHGESESIKVSGNSSIMVALSNMDIDQGLVYQAIN</sequence>
<evidence type="ECO:0000313" key="2">
    <source>
        <dbReference type="Proteomes" id="UP000546917"/>
    </source>
</evidence>
<comment type="caution">
    <text evidence="1">The sequence shown here is derived from an EMBL/GenBank/DDBJ whole genome shotgun (WGS) entry which is preliminary data.</text>
</comment>
<gene>
    <name evidence="1" type="ORF">HLB00_09235</name>
</gene>
<dbReference type="RefSeq" id="WP_171482059.1">
    <property type="nucleotide sequence ID" value="NZ_JABGBP010000391.1"/>
</dbReference>
<protein>
    <submittedName>
        <fullName evidence="1">Uncharacterized protein</fullName>
    </submittedName>
</protein>
<accession>A0A7K4FPR1</accession>
<reference evidence="1 2" key="1">
    <citation type="submission" date="2020-05" db="EMBL/GenBank/DDBJ databases">
        <authorList>
            <person name="Zhang R."/>
        </authorList>
    </citation>
    <scope>NUCLEOTIDE SEQUENCE [LARGE SCALE GENOMIC DNA]</scope>
    <source>
        <strain evidence="1 2">DSM 28986</strain>
    </source>
</reference>
<feature type="non-terminal residue" evidence="1">
    <location>
        <position position="331"/>
    </location>
</feature>
<dbReference type="Proteomes" id="UP000546917">
    <property type="component" value="Unassembled WGS sequence"/>
</dbReference>